<gene>
    <name evidence="5" type="primary">vapC</name>
    <name evidence="7" type="ORF">GON01_07120</name>
</gene>
<dbReference type="PANTHER" id="PTHR38826:SF5">
    <property type="entry name" value="RIBONUCLEASE VAPC13"/>
    <property type="match status" value="1"/>
</dbReference>
<dbReference type="EC" id="3.1.-.-" evidence="5"/>
<proteinExistence type="inferred from homology"/>
<keyword evidence="3 5" id="KW-0479">Metal-binding</keyword>
<comment type="cofactor">
    <cofactor evidence="5">
        <name>Mg(2+)</name>
        <dbReference type="ChEBI" id="CHEBI:18420"/>
    </cofactor>
</comment>
<keyword evidence="4 5" id="KW-0378">Hydrolase</keyword>
<accession>A0A6I4IZV3</accession>
<keyword evidence="5" id="KW-0460">Magnesium</keyword>
<name>A0A6I4IZV3_9SPHN</name>
<dbReference type="GO" id="GO:0016787">
    <property type="term" value="F:hydrolase activity"/>
    <property type="evidence" value="ECO:0007669"/>
    <property type="project" value="UniProtKB-KW"/>
</dbReference>
<dbReference type="EMBL" id="WQMS01000007">
    <property type="protein sequence ID" value="MVO77705.1"/>
    <property type="molecule type" value="Genomic_DNA"/>
</dbReference>
<dbReference type="CDD" id="cd18692">
    <property type="entry name" value="PIN_VapC-like"/>
    <property type="match status" value="1"/>
</dbReference>
<dbReference type="SUPFAM" id="SSF88723">
    <property type="entry name" value="PIN domain-like"/>
    <property type="match status" value="1"/>
</dbReference>
<comment type="similarity">
    <text evidence="5">Belongs to the PINc/VapC protein family.</text>
</comment>
<dbReference type="RefSeq" id="WP_157026664.1">
    <property type="nucleotide sequence ID" value="NZ_WQMS01000007.1"/>
</dbReference>
<dbReference type="Proteomes" id="UP000441389">
    <property type="component" value="Unassembled WGS sequence"/>
</dbReference>
<feature type="binding site" evidence="5">
    <location>
        <position position="7"/>
    </location>
    <ligand>
        <name>Mg(2+)</name>
        <dbReference type="ChEBI" id="CHEBI:18420"/>
    </ligand>
</feature>
<organism evidence="7 8">
    <name type="scientific">Sphingomonas horti</name>
    <dbReference type="NCBI Taxonomy" id="2682842"/>
    <lineage>
        <taxon>Bacteria</taxon>
        <taxon>Pseudomonadati</taxon>
        <taxon>Pseudomonadota</taxon>
        <taxon>Alphaproteobacteria</taxon>
        <taxon>Sphingomonadales</taxon>
        <taxon>Sphingomonadaceae</taxon>
        <taxon>Sphingomonas</taxon>
    </lineage>
</organism>
<evidence type="ECO:0000259" key="6">
    <source>
        <dbReference type="Pfam" id="PF01850"/>
    </source>
</evidence>
<evidence type="ECO:0000256" key="5">
    <source>
        <dbReference type="HAMAP-Rule" id="MF_00265"/>
    </source>
</evidence>
<keyword evidence="1 5" id="KW-1277">Toxin-antitoxin system</keyword>
<feature type="binding site" evidence="5">
    <location>
        <position position="95"/>
    </location>
    <ligand>
        <name>Mg(2+)</name>
        <dbReference type="ChEBI" id="CHEBI:18420"/>
    </ligand>
</feature>
<dbReference type="GO" id="GO:0090729">
    <property type="term" value="F:toxin activity"/>
    <property type="evidence" value="ECO:0007669"/>
    <property type="project" value="UniProtKB-KW"/>
</dbReference>
<evidence type="ECO:0000313" key="8">
    <source>
        <dbReference type="Proteomes" id="UP000441389"/>
    </source>
</evidence>
<dbReference type="HAMAP" id="MF_00265">
    <property type="entry name" value="VapC_Nob1"/>
    <property type="match status" value="1"/>
</dbReference>
<dbReference type="InterPro" id="IPR029060">
    <property type="entry name" value="PIN-like_dom_sf"/>
</dbReference>
<dbReference type="GO" id="GO:0000287">
    <property type="term" value="F:magnesium ion binding"/>
    <property type="evidence" value="ECO:0007669"/>
    <property type="project" value="UniProtKB-UniRule"/>
</dbReference>
<sequence length="135" mass="15032">MARAFLDTNVLVYAFADDPRATVAERLLAEGNDVSVQVLNEFANVARRKLGFDWRQVRDGLASIRALARAIHPVDLKTHTHALWLAERYGLSVYDALIVAAALQARCDLLYSEDMQNGMEIEGGLCIRNPFTNQA</sequence>
<keyword evidence="8" id="KW-1185">Reference proteome</keyword>
<evidence type="ECO:0000313" key="7">
    <source>
        <dbReference type="EMBL" id="MVO77705.1"/>
    </source>
</evidence>
<dbReference type="InterPro" id="IPR002716">
    <property type="entry name" value="PIN_dom"/>
</dbReference>
<keyword evidence="5" id="KW-0800">Toxin</keyword>
<evidence type="ECO:0000256" key="1">
    <source>
        <dbReference type="ARBA" id="ARBA00022649"/>
    </source>
</evidence>
<protein>
    <recommendedName>
        <fullName evidence="5">Ribonuclease VapC</fullName>
        <shortName evidence="5">RNase VapC</shortName>
        <ecNumber evidence="5">3.1.-.-</ecNumber>
    </recommendedName>
    <alternativeName>
        <fullName evidence="5">Toxin VapC</fullName>
    </alternativeName>
</protein>
<evidence type="ECO:0000256" key="4">
    <source>
        <dbReference type="ARBA" id="ARBA00022801"/>
    </source>
</evidence>
<dbReference type="Gene3D" id="3.40.50.1010">
    <property type="entry name" value="5'-nuclease"/>
    <property type="match status" value="1"/>
</dbReference>
<evidence type="ECO:0000256" key="3">
    <source>
        <dbReference type="ARBA" id="ARBA00022723"/>
    </source>
</evidence>
<dbReference type="PANTHER" id="PTHR38826">
    <property type="entry name" value="RIBONUCLEASE VAPC13"/>
    <property type="match status" value="1"/>
</dbReference>
<dbReference type="Pfam" id="PF01850">
    <property type="entry name" value="PIN"/>
    <property type="match status" value="1"/>
</dbReference>
<dbReference type="InterPro" id="IPR052106">
    <property type="entry name" value="PINc/VapC_TA"/>
</dbReference>
<comment type="caution">
    <text evidence="7">The sequence shown here is derived from an EMBL/GenBank/DDBJ whole genome shotgun (WGS) entry which is preliminary data.</text>
</comment>
<dbReference type="InterPro" id="IPR022907">
    <property type="entry name" value="VapC_family"/>
</dbReference>
<keyword evidence="2 5" id="KW-0540">Nuclease</keyword>
<reference evidence="7 8" key="1">
    <citation type="submission" date="2019-12" db="EMBL/GenBank/DDBJ databases">
        <authorList>
            <person name="Huq M.A."/>
        </authorList>
    </citation>
    <scope>NUCLEOTIDE SEQUENCE [LARGE SCALE GENOMIC DNA]</scope>
    <source>
        <strain evidence="7 8">MAH-20</strain>
    </source>
</reference>
<dbReference type="GO" id="GO:0004540">
    <property type="term" value="F:RNA nuclease activity"/>
    <property type="evidence" value="ECO:0007669"/>
    <property type="project" value="InterPro"/>
</dbReference>
<comment type="function">
    <text evidence="5">Toxic component of a toxin-antitoxin (TA) system. An RNase.</text>
</comment>
<evidence type="ECO:0000256" key="2">
    <source>
        <dbReference type="ARBA" id="ARBA00022722"/>
    </source>
</evidence>
<feature type="domain" description="PIN" evidence="6">
    <location>
        <begin position="5"/>
        <end position="114"/>
    </location>
</feature>
<dbReference type="AlphaFoldDB" id="A0A6I4IZV3"/>